<gene>
    <name evidence="1" type="ORF">acsn021_23860</name>
</gene>
<dbReference type="AlphaFoldDB" id="A0A6S6R434"/>
<reference evidence="1 2" key="1">
    <citation type="journal article" date="2016" name="Int. J. Syst. Evol. Microbiol.">
        <title>Descriptions of Anaerotaenia torta gen. nov., sp. nov. and Anaerocolumna cellulosilytica gen. nov., sp. nov. isolated from a methanogenic reactor of cattle waste.</title>
        <authorList>
            <person name="Uek A."/>
            <person name="Ohtaki Y."/>
            <person name="Kaku N."/>
            <person name="Ueki K."/>
        </authorList>
    </citation>
    <scope>NUCLEOTIDE SEQUENCE [LARGE SCALE GENOMIC DNA]</scope>
    <source>
        <strain evidence="1 2">SN021</strain>
    </source>
</reference>
<name>A0A6S6R434_9FIRM</name>
<dbReference type="InterPro" id="IPR008964">
    <property type="entry name" value="Invasin/intimin_cell_adhesion"/>
</dbReference>
<evidence type="ECO:0000313" key="1">
    <source>
        <dbReference type="EMBL" id="BCJ94817.1"/>
    </source>
</evidence>
<accession>A0A6S6R434</accession>
<sequence>MIKKILQLFKFRGFVSIIYYVAFLALLWYLIIPRTGIFYRINLYDPFGHRLNTEDITLVRGESFKLYVMRLNQRVTYTSTDIKVADVNILGKVFAFRPGTTIIKVKYKDNVLKCRVRVIDISKKKVTLKPGRSTRLTVKGAWLGARWSSSNASVVSVSRFGKVTAKRKGSAKIYAKIRGKVVTCHVRVE</sequence>
<proteinExistence type="predicted"/>
<dbReference type="KEGG" id="acel:acsn021_23860"/>
<evidence type="ECO:0000313" key="2">
    <source>
        <dbReference type="Proteomes" id="UP000515561"/>
    </source>
</evidence>
<dbReference type="EMBL" id="AP023367">
    <property type="protein sequence ID" value="BCJ94817.1"/>
    <property type="molecule type" value="Genomic_DNA"/>
</dbReference>
<dbReference type="RefSeq" id="WP_184089068.1">
    <property type="nucleotide sequence ID" value="NZ_AP023367.1"/>
</dbReference>
<dbReference type="SMART" id="SM00635">
    <property type="entry name" value="BID_2"/>
    <property type="match status" value="2"/>
</dbReference>
<dbReference type="SUPFAM" id="SSF49373">
    <property type="entry name" value="Invasin/intimin cell-adhesion fragments"/>
    <property type="match status" value="2"/>
</dbReference>
<dbReference type="Proteomes" id="UP000515561">
    <property type="component" value="Chromosome"/>
</dbReference>
<dbReference type="Pfam" id="PF02368">
    <property type="entry name" value="Big_2"/>
    <property type="match status" value="1"/>
</dbReference>
<keyword evidence="2" id="KW-1185">Reference proteome</keyword>
<protein>
    <submittedName>
        <fullName evidence="1">Uncharacterized protein</fullName>
    </submittedName>
</protein>
<dbReference type="Gene3D" id="2.60.40.1080">
    <property type="match status" value="2"/>
</dbReference>
<organism evidence="1 2">
    <name type="scientific">Anaerocolumna cellulosilytica</name>
    <dbReference type="NCBI Taxonomy" id="433286"/>
    <lineage>
        <taxon>Bacteria</taxon>
        <taxon>Bacillati</taxon>
        <taxon>Bacillota</taxon>
        <taxon>Clostridia</taxon>
        <taxon>Lachnospirales</taxon>
        <taxon>Lachnospiraceae</taxon>
        <taxon>Anaerocolumna</taxon>
    </lineage>
</organism>
<dbReference type="InterPro" id="IPR003343">
    <property type="entry name" value="Big_2"/>
</dbReference>